<dbReference type="EC" id="1.8.3.2" evidence="10"/>
<dbReference type="SUPFAM" id="SSF52833">
    <property type="entry name" value="Thioredoxin-like"/>
    <property type="match status" value="1"/>
</dbReference>
<dbReference type="FunFam" id="1.20.120.310:FF:000001">
    <property type="entry name" value="Sulfhydryl oxidase"/>
    <property type="match status" value="1"/>
</dbReference>
<evidence type="ECO:0000313" key="16">
    <source>
        <dbReference type="Proteomes" id="UP001209878"/>
    </source>
</evidence>
<comment type="caution">
    <text evidence="15">The sequence shown here is derived from an EMBL/GenBank/DDBJ whole genome shotgun (WGS) entry which is preliminary data.</text>
</comment>
<evidence type="ECO:0000256" key="11">
    <source>
        <dbReference type="SAM" id="MobiDB-lite"/>
    </source>
</evidence>
<dbReference type="PROSITE" id="PS00194">
    <property type="entry name" value="THIOREDOXIN_1"/>
    <property type="match status" value="1"/>
</dbReference>
<dbReference type="Pfam" id="PF04777">
    <property type="entry name" value="Evr1_Alr"/>
    <property type="match status" value="1"/>
</dbReference>
<dbReference type="InterPro" id="IPR039798">
    <property type="entry name" value="Sulfhydryl_oxidase"/>
</dbReference>
<evidence type="ECO:0000259" key="13">
    <source>
        <dbReference type="PROSITE" id="PS51324"/>
    </source>
</evidence>
<name>A0AAD9P2F7_RIDPI</name>
<evidence type="ECO:0000256" key="10">
    <source>
        <dbReference type="RuleBase" id="RU371123"/>
    </source>
</evidence>
<evidence type="ECO:0000259" key="14">
    <source>
        <dbReference type="PROSITE" id="PS51352"/>
    </source>
</evidence>
<evidence type="ECO:0000256" key="12">
    <source>
        <dbReference type="SAM" id="SignalP"/>
    </source>
</evidence>
<proteinExistence type="inferred from homology"/>
<keyword evidence="16" id="KW-1185">Reference proteome</keyword>
<evidence type="ECO:0000256" key="3">
    <source>
        <dbReference type="ARBA" id="ARBA00022630"/>
    </source>
</evidence>
<evidence type="ECO:0000256" key="5">
    <source>
        <dbReference type="ARBA" id="ARBA00022827"/>
    </source>
</evidence>
<dbReference type="InterPro" id="IPR036774">
    <property type="entry name" value="ERV/ALR_sulphydryl_oxid_sf"/>
</dbReference>
<dbReference type="GO" id="GO:0016971">
    <property type="term" value="F:flavin-dependent sulfhydryl oxidase activity"/>
    <property type="evidence" value="ECO:0007669"/>
    <property type="project" value="InterPro"/>
</dbReference>
<organism evidence="15 16">
    <name type="scientific">Ridgeia piscesae</name>
    <name type="common">Tubeworm</name>
    <dbReference type="NCBI Taxonomy" id="27915"/>
    <lineage>
        <taxon>Eukaryota</taxon>
        <taxon>Metazoa</taxon>
        <taxon>Spiralia</taxon>
        <taxon>Lophotrochozoa</taxon>
        <taxon>Annelida</taxon>
        <taxon>Polychaeta</taxon>
        <taxon>Sedentaria</taxon>
        <taxon>Canalipalpata</taxon>
        <taxon>Sabellida</taxon>
        <taxon>Siboglinidae</taxon>
        <taxon>Ridgeia</taxon>
    </lineage>
</organism>
<dbReference type="GO" id="GO:0000139">
    <property type="term" value="C:Golgi membrane"/>
    <property type="evidence" value="ECO:0007669"/>
    <property type="project" value="TreeGrafter"/>
</dbReference>
<evidence type="ECO:0000256" key="8">
    <source>
        <dbReference type="ARBA" id="ARBA00023180"/>
    </source>
</evidence>
<feature type="region of interest" description="Disordered" evidence="11">
    <location>
        <begin position="251"/>
        <end position="284"/>
    </location>
</feature>
<dbReference type="InterPro" id="IPR041269">
    <property type="entry name" value="QSOX_Trx1"/>
</dbReference>
<dbReference type="Gene3D" id="1.20.120.310">
    <property type="entry name" value="ERV/ALR sulfhydryl oxidase domain"/>
    <property type="match status" value="1"/>
</dbReference>
<feature type="transmembrane region" description="Helical" evidence="10">
    <location>
        <begin position="578"/>
        <end position="596"/>
    </location>
</feature>
<evidence type="ECO:0000313" key="15">
    <source>
        <dbReference type="EMBL" id="KAK2186720.1"/>
    </source>
</evidence>
<evidence type="ECO:0000256" key="2">
    <source>
        <dbReference type="ARBA" id="ARBA00006041"/>
    </source>
</evidence>
<reference evidence="15" key="1">
    <citation type="journal article" date="2023" name="Mol. Biol. Evol.">
        <title>Third-Generation Sequencing Reveals the Adaptive Role of the Epigenome in Three Deep-Sea Polychaetes.</title>
        <authorList>
            <person name="Perez M."/>
            <person name="Aroh O."/>
            <person name="Sun Y."/>
            <person name="Lan Y."/>
            <person name="Juniper S.K."/>
            <person name="Young C.R."/>
            <person name="Angers B."/>
            <person name="Qian P.Y."/>
        </authorList>
    </citation>
    <scope>NUCLEOTIDE SEQUENCE</scope>
    <source>
        <strain evidence="15">R07B-5</strain>
    </source>
</reference>
<dbReference type="AlphaFoldDB" id="A0AAD9P2F7"/>
<dbReference type="InterPro" id="IPR017905">
    <property type="entry name" value="ERV/ALR_sulphydryl_oxidase"/>
</dbReference>
<dbReference type="GO" id="GO:0003756">
    <property type="term" value="F:protein disulfide isomerase activity"/>
    <property type="evidence" value="ECO:0007669"/>
    <property type="project" value="TreeGrafter"/>
</dbReference>
<dbReference type="EMBL" id="JAODUO010000191">
    <property type="protein sequence ID" value="KAK2186720.1"/>
    <property type="molecule type" value="Genomic_DNA"/>
</dbReference>
<dbReference type="Pfam" id="PF18108">
    <property type="entry name" value="QSOX_Trx1"/>
    <property type="match status" value="1"/>
</dbReference>
<dbReference type="PANTHER" id="PTHR22897">
    <property type="entry name" value="QUIESCIN Q6-RELATED SULFHYDRYL OXIDASE"/>
    <property type="match status" value="1"/>
</dbReference>
<dbReference type="PANTHER" id="PTHR22897:SF8">
    <property type="entry name" value="SULFHYDRYL OXIDASE"/>
    <property type="match status" value="1"/>
</dbReference>
<dbReference type="InterPro" id="IPR042568">
    <property type="entry name" value="QSOX_FAD-bd_sf"/>
</dbReference>
<sequence>MNFGVLCILTIAVGVADRVVSEGLYSSDDYVTVLDDDSFERTVYGSSNAWLVEFYNSWCGHCVRFAPTWKKIAADVKDWWPVMKLAAVDCNSKKTLILCRKFSIEAVPTVKLIGPDSSQGDTGTVFDTGTEDGVEEGIIDIVQKHSARPGWPDLTPLSSLKNIWEAVTPSVQHVLVFFEDSDSFLGRKVILDMCRESRLVLRRMVKEDISQYGVSNLPALFLIERGGIFKKLTSSSNRSEIVATIKELLSSSNSRQPGTGPREDTGPVRGPGAHKDHQMSPPDRVHMQDLESSVYYSFMREIAKFSSITVDLLPVLKNYTAVLALYFPGTPPVRRYLKKVNDWIHTKREPLSGAEWQRNIEDLQSEEAYLPPTQRWTGCQGSKPHFRGYPCSLWKLFHALTVSALMNHAQEASRDPQQVLIAMRGYITHFFGCRDCSKNFNKGAIYIERSIHSLDDSVLFLWRSHNKANFHLHGDITEDPLSPKVQFPGRDLCSKCHNGTSDTPDSWDKAVVLTFMRKVYSPDNIVHDSLPFTFTKAQSRVMFPVDNVGILRRGRPIYMAQPLNITWSFTRIDLSMCFFFYVLCAVLIVFFCYHFTVTRRMSVSSVCHMMKCRV</sequence>
<feature type="domain" description="Thioredoxin" evidence="14">
    <location>
        <begin position="20"/>
        <end position="147"/>
    </location>
</feature>
<feature type="domain" description="ERV/ALR sulfhydryl oxidase" evidence="13">
    <location>
        <begin position="382"/>
        <end position="486"/>
    </location>
</feature>
<evidence type="ECO:0000256" key="7">
    <source>
        <dbReference type="ARBA" id="ARBA00023157"/>
    </source>
</evidence>
<keyword evidence="7" id="KW-1015">Disulfide bond</keyword>
<feature type="chain" id="PRO_5042156986" description="Sulfhydryl oxidase" evidence="12">
    <location>
        <begin position="17"/>
        <end position="614"/>
    </location>
</feature>
<dbReference type="SUPFAM" id="SSF69000">
    <property type="entry name" value="FAD-dependent thiol oxidase"/>
    <property type="match status" value="1"/>
</dbReference>
<comment type="cofactor">
    <cofactor evidence="1 10">
        <name>FAD</name>
        <dbReference type="ChEBI" id="CHEBI:57692"/>
    </cofactor>
</comment>
<dbReference type="Pfam" id="PF00085">
    <property type="entry name" value="Thioredoxin"/>
    <property type="match status" value="1"/>
</dbReference>
<keyword evidence="10" id="KW-0472">Membrane</keyword>
<comment type="function">
    <text evidence="10">Catalyzes the oxidation of sulfhydryl groups in peptide and protein thiols to disulfides with the reduction of oxygen to hydrogen peroxide.</text>
</comment>
<dbReference type="FunFam" id="3.40.30.10:FF:000073">
    <property type="entry name" value="Sulfhydryl oxidase"/>
    <property type="match status" value="1"/>
</dbReference>
<dbReference type="PROSITE" id="PS51324">
    <property type="entry name" value="ERV_ALR"/>
    <property type="match status" value="1"/>
</dbReference>
<dbReference type="InterPro" id="IPR040986">
    <property type="entry name" value="QSOX_FAD-bd_dom"/>
</dbReference>
<dbReference type="GO" id="GO:0006457">
    <property type="term" value="P:protein folding"/>
    <property type="evidence" value="ECO:0007669"/>
    <property type="project" value="TreeGrafter"/>
</dbReference>
<keyword evidence="8" id="KW-0325">Glycoprotein</keyword>
<keyword evidence="4 12" id="KW-0732">Signal</keyword>
<comment type="similarity">
    <text evidence="2 10">Belongs to the quiescin-sulfhydryl oxidase (QSOX) family.</text>
</comment>
<keyword evidence="10" id="KW-0812">Transmembrane</keyword>
<keyword evidence="6 10" id="KW-0560">Oxidoreductase</keyword>
<feature type="signal peptide" evidence="12">
    <location>
        <begin position="1"/>
        <end position="16"/>
    </location>
</feature>
<comment type="catalytic activity">
    <reaction evidence="9 10">
        <text>2 R'C(R)SH + O2 = R'C(R)S-S(R)CR' + H2O2</text>
        <dbReference type="Rhea" id="RHEA:17357"/>
        <dbReference type="ChEBI" id="CHEBI:15379"/>
        <dbReference type="ChEBI" id="CHEBI:16240"/>
        <dbReference type="ChEBI" id="CHEBI:16520"/>
        <dbReference type="ChEBI" id="CHEBI:17412"/>
        <dbReference type="EC" id="1.8.3.2"/>
    </reaction>
</comment>
<protein>
    <recommendedName>
        <fullName evidence="10">Sulfhydryl oxidase</fullName>
        <ecNumber evidence="10">1.8.3.2</ecNumber>
    </recommendedName>
</protein>
<dbReference type="InterPro" id="IPR013766">
    <property type="entry name" value="Thioredoxin_domain"/>
</dbReference>
<keyword evidence="3 10" id="KW-0285">Flavoprotein</keyword>
<keyword evidence="5 10" id="KW-0274">FAD</keyword>
<dbReference type="InterPro" id="IPR017937">
    <property type="entry name" value="Thioredoxin_CS"/>
</dbReference>
<dbReference type="GO" id="GO:0005615">
    <property type="term" value="C:extracellular space"/>
    <property type="evidence" value="ECO:0007669"/>
    <property type="project" value="TreeGrafter"/>
</dbReference>
<dbReference type="PROSITE" id="PS51352">
    <property type="entry name" value="THIOREDOXIN_2"/>
    <property type="match status" value="1"/>
</dbReference>
<dbReference type="Pfam" id="PF18371">
    <property type="entry name" value="FAD_SOX"/>
    <property type="match status" value="1"/>
</dbReference>
<evidence type="ECO:0000256" key="1">
    <source>
        <dbReference type="ARBA" id="ARBA00001974"/>
    </source>
</evidence>
<keyword evidence="10" id="KW-1133">Transmembrane helix</keyword>
<feature type="compositionally biased region" description="Basic and acidic residues" evidence="11">
    <location>
        <begin position="273"/>
        <end position="284"/>
    </location>
</feature>
<dbReference type="Gene3D" id="1.20.120.1960">
    <property type="entry name" value="QSOX sulfhydryl oxidase domain"/>
    <property type="match status" value="1"/>
</dbReference>
<evidence type="ECO:0000256" key="9">
    <source>
        <dbReference type="ARBA" id="ARBA00048864"/>
    </source>
</evidence>
<dbReference type="InterPro" id="IPR036249">
    <property type="entry name" value="Thioredoxin-like_sf"/>
</dbReference>
<gene>
    <name evidence="15" type="ORF">NP493_193g04086</name>
</gene>
<dbReference type="Gene3D" id="3.40.30.10">
    <property type="entry name" value="Glutaredoxin"/>
    <property type="match status" value="2"/>
</dbReference>
<accession>A0AAD9P2F7</accession>
<evidence type="ECO:0000256" key="6">
    <source>
        <dbReference type="ARBA" id="ARBA00023002"/>
    </source>
</evidence>
<dbReference type="Proteomes" id="UP001209878">
    <property type="component" value="Unassembled WGS sequence"/>
</dbReference>
<evidence type="ECO:0000256" key="4">
    <source>
        <dbReference type="ARBA" id="ARBA00022729"/>
    </source>
</evidence>